<reference evidence="13 14" key="1">
    <citation type="submission" date="2014-02" db="EMBL/GenBank/DDBJ databases">
        <authorList>
            <person name="Manrique M."/>
        </authorList>
    </citation>
    <scope>NUCLEOTIDE SEQUENCE [LARGE SCALE GENOMIC DNA]</scope>
    <source>
        <strain evidence="13 14">LMG17956</strain>
    </source>
</reference>
<dbReference type="InterPro" id="IPR000417">
    <property type="entry name" value="Hyethyz_kinase"/>
</dbReference>
<dbReference type="NCBIfam" id="NF006830">
    <property type="entry name" value="PRK09355.1"/>
    <property type="match status" value="1"/>
</dbReference>
<sequence>MTYLDDLRQNHPLTICLTNQVVKNFTANGLLSLGASPAMSEYQADLEDFLPQANGLLVNIGTLNDRSWQLYKDALDIAEKHDIPTVLDPVAAGSGKFRQQVALDLIEHHRISLLRGNAGEIAALIGERVASKGVDSVQVDDVGKLALRANQILQLPIVITGEMDAIAVNEKVLLLHNGSSLMPLVTGTGCLLGAVLAAFIGLAKEKDLLACLEEALSAYNIAGELAEKKLSEPLPGSFQIAFLDALHQVTNTDIERLKKVEVYHG</sequence>
<dbReference type="InterPro" id="IPR029056">
    <property type="entry name" value="Ribokinase-like"/>
</dbReference>
<evidence type="ECO:0000256" key="5">
    <source>
        <dbReference type="ARBA" id="ARBA00022723"/>
    </source>
</evidence>
<dbReference type="GO" id="GO:0004417">
    <property type="term" value="F:hydroxyethylthiazole kinase activity"/>
    <property type="evidence" value="ECO:0007669"/>
    <property type="project" value="UniProtKB-UniRule"/>
</dbReference>
<dbReference type="Pfam" id="PF02110">
    <property type="entry name" value="HK"/>
    <property type="match status" value="1"/>
</dbReference>
<protein>
    <recommendedName>
        <fullName evidence="11">Hydroxyethylthiazole kinase</fullName>
        <ecNumber evidence="11">2.7.1.50</ecNumber>
    </recommendedName>
    <alternativeName>
        <fullName evidence="11">4-methyl-5-beta-hydroxyethylthiazole kinase</fullName>
        <shortName evidence="11">TH kinase</shortName>
        <shortName evidence="11">Thz kinase</shortName>
    </alternativeName>
</protein>
<comment type="caution">
    <text evidence="13">The sequence shown here is derived from an EMBL/GenBank/DDBJ whole genome shotgun (WGS) entry which is preliminary data.</text>
</comment>
<dbReference type="AlphaFoldDB" id="A0A060RIQ0"/>
<evidence type="ECO:0000256" key="10">
    <source>
        <dbReference type="ARBA" id="ARBA00022977"/>
    </source>
</evidence>
<evidence type="ECO:0000256" key="3">
    <source>
        <dbReference type="ARBA" id="ARBA00004868"/>
    </source>
</evidence>
<comment type="pathway">
    <text evidence="3 11">Cofactor biosynthesis; thiamine diphosphate biosynthesis; 4-methyl-5-(2-phosphoethyl)-thiazole from 5-(2-hydroxyethyl)-4-methylthiazole: step 1/1.</text>
</comment>
<comment type="similarity">
    <text evidence="11">Belongs to the Thz kinase family.</text>
</comment>
<feature type="binding site" evidence="11">
    <location>
        <position position="160"/>
    </location>
    <ligand>
        <name>ATP</name>
        <dbReference type="ChEBI" id="CHEBI:30616"/>
    </ligand>
</feature>
<dbReference type="GO" id="GO:0005524">
    <property type="term" value="F:ATP binding"/>
    <property type="evidence" value="ECO:0007669"/>
    <property type="project" value="UniProtKB-UniRule"/>
</dbReference>
<evidence type="ECO:0000256" key="12">
    <source>
        <dbReference type="SAM" id="Phobius"/>
    </source>
</evidence>
<dbReference type="SUPFAM" id="SSF53613">
    <property type="entry name" value="Ribokinase-like"/>
    <property type="match status" value="1"/>
</dbReference>
<evidence type="ECO:0000256" key="1">
    <source>
        <dbReference type="ARBA" id="ARBA00001771"/>
    </source>
</evidence>
<evidence type="ECO:0000256" key="7">
    <source>
        <dbReference type="ARBA" id="ARBA00022777"/>
    </source>
</evidence>
<dbReference type="HAMAP" id="MF_00228">
    <property type="entry name" value="Thz_kinase"/>
    <property type="match status" value="1"/>
</dbReference>
<evidence type="ECO:0000256" key="11">
    <source>
        <dbReference type="HAMAP-Rule" id="MF_00228"/>
    </source>
</evidence>
<keyword evidence="5 11" id="KW-0479">Metal-binding</keyword>
<feature type="binding site" evidence="11">
    <location>
        <position position="115"/>
    </location>
    <ligand>
        <name>ATP</name>
        <dbReference type="ChEBI" id="CHEBI:30616"/>
    </ligand>
</feature>
<evidence type="ECO:0000256" key="2">
    <source>
        <dbReference type="ARBA" id="ARBA00001946"/>
    </source>
</evidence>
<feature type="binding site" evidence="11">
    <location>
        <position position="187"/>
    </location>
    <ligand>
        <name>substrate</name>
    </ligand>
</feature>
<dbReference type="Proteomes" id="UP000027584">
    <property type="component" value="Unassembled WGS sequence"/>
</dbReference>
<keyword evidence="6 11" id="KW-0547">Nucleotide-binding</keyword>
<dbReference type="GO" id="GO:0000287">
    <property type="term" value="F:magnesium ion binding"/>
    <property type="evidence" value="ECO:0007669"/>
    <property type="project" value="UniProtKB-UniRule"/>
</dbReference>
<feature type="binding site" evidence="11">
    <location>
        <position position="39"/>
    </location>
    <ligand>
        <name>substrate</name>
    </ligand>
</feature>
<organism evidence="13 14">
    <name type="scientific">Streptococcus gallolyticus</name>
    <dbReference type="NCBI Taxonomy" id="315405"/>
    <lineage>
        <taxon>Bacteria</taxon>
        <taxon>Bacillati</taxon>
        <taxon>Bacillota</taxon>
        <taxon>Bacilli</taxon>
        <taxon>Lactobacillales</taxon>
        <taxon>Streptococcaceae</taxon>
        <taxon>Streptococcus</taxon>
    </lineage>
</organism>
<dbReference type="UniPathway" id="UPA00060">
    <property type="reaction ID" value="UER00139"/>
</dbReference>
<comment type="function">
    <text evidence="11">Catalyzes the phosphorylation of the hydroxyl group of 4-methyl-5-beta-hydroxyethylthiazole (THZ).</text>
</comment>
<dbReference type="Gene3D" id="3.40.1190.20">
    <property type="match status" value="1"/>
</dbReference>
<reference evidence="13 14" key="2">
    <citation type="submission" date="2014-05" db="EMBL/GenBank/DDBJ databases">
        <title>Genome sequence of Streptococcus gallolyticus.</title>
        <authorList>
            <person name="Del Campo R."/>
        </authorList>
    </citation>
    <scope>NUCLEOTIDE SEQUENCE [LARGE SCALE GENOMIC DNA]</scope>
    <source>
        <strain evidence="13 14">LMG17956</strain>
    </source>
</reference>
<evidence type="ECO:0000313" key="13">
    <source>
        <dbReference type="EMBL" id="CDO18839.1"/>
    </source>
</evidence>
<feature type="transmembrane region" description="Helical" evidence="12">
    <location>
        <begin position="181"/>
        <end position="203"/>
    </location>
</feature>
<comment type="catalytic activity">
    <reaction evidence="1 11">
        <text>5-(2-hydroxyethyl)-4-methylthiazole + ATP = 4-methyl-5-(2-phosphooxyethyl)-thiazole + ADP + H(+)</text>
        <dbReference type="Rhea" id="RHEA:24212"/>
        <dbReference type="ChEBI" id="CHEBI:15378"/>
        <dbReference type="ChEBI" id="CHEBI:17957"/>
        <dbReference type="ChEBI" id="CHEBI:30616"/>
        <dbReference type="ChEBI" id="CHEBI:58296"/>
        <dbReference type="ChEBI" id="CHEBI:456216"/>
        <dbReference type="EC" id="2.7.1.50"/>
    </reaction>
</comment>
<dbReference type="CDD" id="cd01170">
    <property type="entry name" value="THZ_kinase"/>
    <property type="match status" value="1"/>
</dbReference>
<keyword evidence="8 11" id="KW-0067">ATP-binding</keyword>
<keyword evidence="12" id="KW-0472">Membrane</keyword>
<comment type="cofactor">
    <cofactor evidence="2 11">
        <name>Mg(2+)</name>
        <dbReference type="ChEBI" id="CHEBI:18420"/>
    </cofactor>
</comment>
<dbReference type="GO" id="GO:0009228">
    <property type="term" value="P:thiamine biosynthetic process"/>
    <property type="evidence" value="ECO:0007669"/>
    <property type="project" value="UniProtKB-KW"/>
</dbReference>
<keyword evidence="4 11" id="KW-0808">Transferase</keyword>
<name>A0A060RIQ0_9STRE</name>
<evidence type="ECO:0000256" key="9">
    <source>
        <dbReference type="ARBA" id="ARBA00022842"/>
    </source>
</evidence>
<keyword evidence="9 11" id="KW-0460">Magnesium</keyword>
<evidence type="ECO:0000256" key="8">
    <source>
        <dbReference type="ARBA" id="ARBA00022840"/>
    </source>
</evidence>
<keyword evidence="7 11" id="KW-0418">Kinase</keyword>
<dbReference type="PIRSF" id="PIRSF000513">
    <property type="entry name" value="Thz_kinase"/>
    <property type="match status" value="1"/>
</dbReference>
<keyword evidence="10 11" id="KW-0784">Thiamine biosynthesis</keyword>
<evidence type="ECO:0000256" key="6">
    <source>
        <dbReference type="ARBA" id="ARBA00022741"/>
    </source>
</evidence>
<dbReference type="EC" id="2.7.1.50" evidence="11"/>
<dbReference type="EMBL" id="CCBC010000205">
    <property type="protein sequence ID" value="CDO18839.1"/>
    <property type="molecule type" value="Genomic_DNA"/>
</dbReference>
<gene>
    <name evidence="11" type="primary">thiM</name>
    <name evidence="13" type="ORF">BN963_SGAL_02046</name>
</gene>
<dbReference type="GO" id="GO:0009229">
    <property type="term" value="P:thiamine diphosphate biosynthetic process"/>
    <property type="evidence" value="ECO:0007669"/>
    <property type="project" value="UniProtKB-UniRule"/>
</dbReference>
<evidence type="ECO:0000256" key="4">
    <source>
        <dbReference type="ARBA" id="ARBA00022679"/>
    </source>
</evidence>
<dbReference type="PRINTS" id="PR01099">
    <property type="entry name" value="HYETHTZKNASE"/>
</dbReference>
<proteinExistence type="inferred from homology"/>
<keyword evidence="12" id="KW-0812">Transmembrane</keyword>
<keyword evidence="12" id="KW-1133">Transmembrane helix</keyword>
<evidence type="ECO:0000313" key="14">
    <source>
        <dbReference type="Proteomes" id="UP000027584"/>
    </source>
</evidence>
<accession>A0A060RIQ0</accession>